<gene>
    <name evidence="4" type="ORF">EBB79_08775</name>
</gene>
<dbReference type="EMBL" id="CP033219">
    <property type="protein sequence ID" value="AZV77980.1"/>
    <property type="molecule type" value="Genomic_DNA"/>
</dbReference>
<organism evidence="4 5">
    <name type="scientific">Parasedimentitalea marina</name>
    <dbReference type="NCBI Taxonomy" id="2483033"/>
    <lineage>
        <taxon>Bacteria</taxon>
        <taxon>Pseudomonadati</taxon>
        <taxon>Pseudomonadota</taxon>
        <taxon>Alphaproteobacteria</taxon>
        <taxon>Rhodobacterales</taxon>
        <taxon>Paracoccaceae</taxon>
        <taxon>Parasedimentitalea</taxon>
    </lineage>
</organism>
<feature type="domain" description="DUF1254" evidence="3">
    <location>
        <begin position="112"/>
        <end position="230"/>
    </location>
</feature>
<dbReference type="Gene3D" id="1.10.3360.10">
    <property type="entry name" value="VPA0735-like domain"/>
    <property type="match status" value="1"/>
</dbReference>
<name>A0A3T0N1T2_9RHOB</name>
<dbReference type="PANTHER" id="PTHR36509">
    <property type="entry name" value="BLL3101 PROTEIN"/>
    <property type="match status" value="1"/>
</dbReference>
<dbReference type="Gene3D" id="2.60.40.1610">
    <property type="entry name" value="Domain of unknown function DUF1254"/>
    <property type="match status" value="1"/>
</dbReference>
<dbReference type="InterPro" id="IPR010621">
    <property type="entry name" value="DUF1214"/>
</dbReference>
<evidence type="ECO:0000313" key="4">
    <source>
        <dbReference type="EMBL" id="AZV77980.1"/>
    </source>
</evidence>
<proteinExistence type="predicted"/>
<sequence>MRFGIFFGWVISASLTAVGVAAEEPTPGFNNKIPENIMTPNEVETRLGTMRFNDGMPTEETSRLVYDNLDFMRGVETFLNGIPAASVEAIRLGNVEMGVTQAHQAIIMDNFMDANPLFLTGNTGTVYVSSFLDLKRDGPTVMEIPSGMGPGTVNDAYFRFVVDMGGPGPDKGKGGKYLILPPGYDGDVPEGYFVSTSPSYANWVILRGLIKDGKPDAANKMFTDGLKIYPLSQADNPPEMEFISGSTKVFNTIHANTYEFYEELHTVIDREPVDFLDPELRGLFASIGIIKGKPFAPDARMEAILQDAIKVGNATARAITFDTRDPNAYLYEGSQWKTAFIGRDYRWLLDDGMGGRNLDARTLFFYQATVNTPAMALQIPGVGSNYAYAERDGNGDFLDGGNNYKMTIPADAPVKNFWSIVIYDPQTRSELQTDQLYPSKNSARGGFDTNADGSVDLYFGPEAPAGKEANWTQTVPGKGWFTLLRVYGPLEPWFEKTWKPGEFELVK</sequence>
<dbReference type="RefSeq" id="WP_127748536.1">
    <property type="nucleotide sequence ID" value="NZ_CP033219.1"/>
</dbReference>
<protein>
    <submittedName>
        <fullName evidence="4">DUF1254 domain-containing protein</fullName>
    </submittedName>
</protein>
<dbReference type="InterPro" id="IPR010679">
    <property type="entry name" value="DUF1254"/>
</dbReference>
<feature type="chain" id="PRO_5019160232" evidence="1">
    <location>
        <begin position="23"/>
        <end position="507"/>
    </location>
</feature>
<dbReference type="OrthoDB" id="272779at2"/>
<keyword evidence="5" id="KW-1185">Reference proteome</keyword>
<evidence type="ECO:0000259" key="2">
    <source>
        <dbReference type="Pfam" id="PF06742"/>
    </source>
</evidence>
<keyword evidence="1" id="KW-0732">Signal</keyword>
<evidence type="ECO:0000313" key="5">
    <source>
        <dbReference type="Proteomes" id="UP000283063"/>
    </source>
</evidence>
<dbReference type="PANTHER" id="PTHR36509:SF3">
    <property type="entry name" value="SIGNAL PEPTIDE PROTEIN"/>
    <property type="match status" value="1"/>
</dbReference>
<dbReference type="Pfam" id="PF06742">
    <property type="entry name" value="DUF1214"/>
    <property type="match status" value="1"/>
</dbReference>
<feature type="signal peptide" evidence="1">
    <location>
        <begin position="1"/>
        <end position="22"/>
    </location>
</feature>
<dbReference type="SUPFAM" id="SSF160935">
    <property type="entry name" value="VPA0735-like"/>
    <property type="match status" value="1"/>
</dbReference>
<dbReference type="KEGG" id="sedi:EBB79_08775"/>
<accession>A0A3T0N1T2</accession>
<dbReference type="Gene3D" id="2.60.120.600">
    <property type="entry name" value="Domain of unknown function DUF1214, C-terminal domain"/>
    <property type="match status" value="1"/>
</dbReference>
<evidence type="ECO:0000259" key="3">
    <source>
        <dbReference type="Pfam" id="PF06863"/>
    </source>
</evidence>
<reference evidence="4 5" key="1">
    <citation type="submission" date="2018-10" db="EMBL/GenBank/DDBJ databases">
        <title>Parasedimentitalea marina sp. nov., a psychrophilic bacterium isolated from deep seawater of the New Britain Trench.</title>
        <authorList>
            <person name="Cao J."/>
        </authorList>
    </citation>
    <scope>NUCLEOTIDE SEQUENCE [LARGE SCALE GENOMIC DNA]</scope>
    <source>
        <strain evidence="4 5">W43</strain>
    </source>
</reference>
<dbReference type="AlphaFoldDB" id="A0A3T0N1T2"/>
<evidence type="ECO:0000256" key="1">
    <source>
        <dbReference type="SAM" id="SignalP"/>
    </source>
</evidence>
<feature type="domain" description="DUF1214" evidence="2">
    <location>
        <begin position="385"/>
        <end position="490"/>
    </location>
</feature>
<dbReference type="Pfam" id="PF06863">
    <property type="entry name" value="DUF1254"/>
    <property type="match status" value="1"/>
</dbReference>
<dbReference type="InterPro" id="IPR037050">
    <property type="entry name" value="DUF1254_sf"/>
</dbReference>
<dbReference type="Proteomes" id="UP000283063">
    <property type="component" value="Chromosome"/>
</dbReference>
<dbReference type="InterPro" id="IPR037049">
    <property type="entry name" value="DUF1214_C_sf"/>
</dbReference>